<evidence type="ECO:0000256" key="2">
    <source>
        <dbReference type="ARBA" id="ARBA00022448"/>
    </source>
</evidence>
<evidence type="ECO:0000313" key="8">
    <source>
        <dbReference type="Proteomes" id="UP000223606"/>
    </source>
</evidence>
<protein>
    <submittedName>
        <fullName evidence="7">Phosphate import ATP-binding protein PstB</fullName>
        <ecNumber evidence="7">3.6.3.27</ecNumber>
    </submittedName>
</protein>
<evidence type="ECO:0000256" key="1">
    <source>
        <dbReference type="ARBA" id="ARBA00005417"/>
    </source>
</evidence>
<dbReference type="InterPro" id="IPR003439">
    <property type="entry name" value="ABC_transporter-like_ATP-bd"/>
</dbReference>
<evidence type="ECO:0000256" key="4">
    <source>
        <dbReference type="ARBA" id="ARBA00022741"/>
    </source>
</evidence>
<keyword evidence="7" id="KW-0378">Hydrolase</keyword>
<dbReference type="KEGG" id="hdi:HDIA_0396"/>
<evidence type="ECO:0000256" key="3">
    <source>
        <dbReference type="ARBA" id="ARBA00022592"/>
    </source>
</evidence>
<dbReference type="SUPFAM" id="SSF52540">
    <property type="entry name" value="P-loop containing nucleoside triphosphate hydrolases"/>
    <property type="match status" value="1"/>
</dbReference>
<dbReference type="GO" id="GO:0016020">
    <property type="term" value="C:membrane"/>
    <property type="evidence" value="ECO:0007669"/>
    <property type="project" value="InterPro"/>
</dbReference>
<dbReference type="InterPro" id="IPR005670">
    <property type="entry name" value="PstB-like"/>
</dbReference>
<keyword evidence="3" id="KW-0592">Phosphate transport</keyword>
<dbReference type="InterPro" id="IPR027417">
    <property type="entry name" value="P-loop_NTPase"/>
</dbReference>
<organism evidence="7 8">
    <name type="scientific">Hartmannibacter diazotrophicus</name>
    <dbReference type="NCBI Taxonomy" id="1482074"/>
    <lineage>
        <taxon>Bacteria</taxon>
        <taxon>Pseudomonadati</taxon>
        <taxon>Pseudomonadota</taxon>
        <taxon>Alphaproteobacteria</taxon>
        <taxon>Hyphomicrobiales</taxon>
        <taxon>Pleomorphomonadaceae</taxon>
        <taxon>Hartmannibacter</taxon>
    </lineage>
</organism>
<name>A0A2C9D0N3_9HYPH</name>
<dbReference type="AlphaFoldDB" id="A0A2C9D0N3"/>
<dbReference type="SMART" id="SM00382">
    <property type="entry name" value="AAA"/>
    <property type="match status" value="1"/>
</dbReference>
<dbReference type="GO" id="GO:0005524">
    <property type="term" value="F:ATP binding"/>
    <property type="evidence" value="ECO:0007669"/>
    <property type="project" value="UniProtKB-KW"/>
</dbReference>
<dbReference type="InterPro" id="IPR003593">
    <property type="entry name" value="AAA+_ATPase"/>
</dbReference>
<evidence type="ECO:0000313" key="7">
    <source>
        <dbReference type="EMBL" id="SON53937.1"/>
    </source>
</evidence>
<dbReference type="PROSITE" id="PS50893">
    <property type="entry name" value="ABC_TRANSPORTER_2"/>
    <property type="match status" value="1"/>
</dbReference>
<evidence type="ECO:0000256" key="5">
    <source>
        <dbReference type="ARBA" id="ARBA00022840"/>
    </source>
</evidence>
<accession>A0A2C9D0N3</accession>
<reference evidence="8" key="1">
    <citation type="submission" date="2017-09" db="EMBL/GenBank/DDBJ databases">
        <title>Genome sequence of Nannocystis excedens DSM 71.</title>
        <authorList>
            <person name="Blom J."/>
        </authorList>
    </citation>
    <scope>NUCLEOTIDE SEQUENCE [LARGE SCALE GENOMIC DNA]</scope>
    <source>
        <strain evidence="8">type strain: E19</strain>
    </source>
</reference>
<dbReference type="Proteomes" id="UP000223606">
    <property type="component" value="Chromosome 1"/>
</dbReference>
<dbReference type="GO" id="GO:0035435">
    <property type="term" value="P:phosphate ion transmembrane transport"/>
    <property type="evidence" value="ECO:0007669"/>
    <property type="project" value="InterPro"/>
</dbReference>
<dbReference type="Pfam" id="PF00005">
    <property type="entry name" value="ABC_tran"/>
    <property type="match status" value="1"/>
</dbReference>
<gene>
    <name evidence="7" type="primary">pstB_1</name>
    <name evidence="7" type="ORF">HDIA_0396</name>
</gene>
<dbReference type="OrthoDB" id="8438829at2"/>
<dbReference type="GO" id="GO:0016887">
    <property type="term" value="F:ATP hydrolysis activity"/>
    <property type="evidence" value="ECO:0007669"/>
    <property type="project" value="InterPro"/>
</dbReference>
<dbReference type="PANTHER" id="PTHR43423">
    <property type="entry name" value="ABC TRANSPORTER I FAMILY MEMBER 17"/>
    <property type="match status" value="1"/>
</dbReference>
<keyword evidence="5 7" id="KW-0067">ATP-binding</keyword>
<dbReference type="CDD" id="cd03260">
    <property type="entry name" value="ABC_PstB_phosphate_transporter"/>
    <property type="match status" value="1"/>
</dbReference>
<dbReference type="GO" id="GO:0005315">
    <property type="term" value="F:phosphate transmembrane transporter activity"/>
    <property type="evidence" value="ECO:0007669"/>
    <property type="project" value="InterPro"/>
</dbReference>
<sequence>MKSLLDTRTVIPDGRHHDGHTTKLSVRHVNAWYGEKQALEDVTFDICDREVTALIGPSGCGKSTLLTSLNRIAETVPGYRLTGDILLDGKSIFDPDVELEHLRRRFGWIAQMPNPFPEPIRENVAYGARIHGIVEDDNDMDGFVEQCLRRANLWDEVKDILDQPGTSLSGGQQQRLCIARALSTNPDVILMDEPCSALDPGATGRVEELIDELRADLAIVIITHNLQQAARVSQRTAFFHLGKLIEFGDTEDIFLKPRTELCNDYVTGRYG</sequence>
<proteinExistence type="inferred from homology"/>
<dbReference type="EMBL" id="LT960614">
    <property type="protein sequence ID" value="SON53937.1"/>
    <property type="molecule type" value="Genomic_DNA"/>
</dbReference>
<dbReference type="RefSeq" id="WP_099553870.1">
    <property type="nucleotide sequence ID" value="NZ_LT960614.1"/>
</dbReference>
<keyword evidence="8" id="KW-1185">Reference proteome</keyword>
<dbReference type="EC" id="3.6.3.27" evidence="7"/>
<feature type="domain" description="ABC transporter" evidence="6">
    <location>
        <begin position="24"/>
        <end position="266"/>
    </location>
</feature>
<dbReference type="Gene3D" id="3.40.50.300">
    <property type="entry name" value="P-loop containing nucleotide triphosphate hydrolases"/>
    <property type="match status" value="1"/>
</dbReference>
<keyword evidence="2" id="KW-0813">Transport</keyword>
<keyword evidence="4" id="KW-0547">Nucleotide-binding</keyword>
<comment type="similarity">
    <text evidence="1">Belongs to the ABC transporter superfamily.</text>
</comment>
<dbReference type="InterPro" id="IPR017871">
    <property type="entry name" value="ABC_transporter-like_CS"/>
</dbReference>
<evidence type="ECO:0000259" key="6">
    <source>
        <dbReference type="PROSITE" id="PS50893"/>
    </source>
</evidence>
<dbReference type="PANTHER" id="PTHR43423:SF1">
    <property type="entry name" value="ABC TRANSPORTER I FAMILY MEMBER 17"/>
    <property type="match status" value="1"/>
</dbReference>
<dbReference type="PROSITE" id="PS00211">
    <property type="entry name" value="ABC_TRANSPORTER_1"/>
    <property type="match status" value="1"/>
</dbReference>